<dbReference type="EMBL" id="ML977506">
    <property type="protein sequence ID" value="KAF2129504.1"/>
    <property type="molecule type" value="Genomic_DNA"/>
</dbReference>
<feature type="region of interest" description="Disordered" evidence="1">
    <location>
        <begin position="1"/>
        <end position="29"/>
    </location>
</feature>
<reference evidence="2" key="1">
    <citation type="journal article" date="2020" name="Stud. Mycol.">
        <title>101 Dothideomycetes genomes: a test case for predicting lifestyles and emergence of pathogens.</title>
        <authorList>
            <person name="Haridas S."/>
            <person name="Albert R."/>
            <person name="Binder M."/>
            <person name="Bloem J."/>
            <person name="Labutti K."/>
            <person name="Salamov A."/>
            <person name="Andreopoulos B."/>
            <person name="Baker S."/>
            <person name="Barry K."/>
            <person name="Bills G."/>
            <person name="Bluhm B."/>
            <person name="Cannon C."/>
            <person name="Castanera R."/>
            <person name="Culley D."/>
            <person name="Daum C."/>
            <person name="Ezra D."/>
            <person name="Gonzalez J."/>
            <person name="Henrissat B."/>
            <person name="Kuo A."/>
            <person name="Liang C."/>
            <person name="Lipzen A."/>
            <person name="Lutzoni F."/>
            <person name="Magnuson J."/>
            <person name="Mondo S."/>
            <person name="Nolan M."/>
            <person name="Ohm R."/>
            <person name="Pangilinan J."/>
            <person name="Park H.-J."/>
            <person name="Ramirez L."/>
            <person name="Alfaro M."/>
            <person name="Sun H."/>
            <person name="Tritt A."/>
            <person name="Yoshinaga Y."/>
            <person name="Zwiers L.-H."/>
            <person name="Turgeon B."/>
            <person name="Goodwin S."/>
            <person name="Spatafora J."/>
            <person name="Crous P."/>
            <person name="Grigoriev I."/>
        </authorList>
    </citation>
    <scope>NUCLEOTIDE SEQUENCE</scope>
    <source>
        <strain evidence="2">CBS 119687</strain>
    </source>
</reference>
<feature type="compositionally biased region" description="Basic and acidic residues" evidence="1">
    <location>
        <begin position="263"/>
        <end position="281"/>
    </location>
</feature>
<proteinExistence type="predicted"/>
<evidence type="ECO:0000313" key="3">
    <source>
        <dbReference type="Proteomes" id="UP000799771"/>
    </source>
</evidence>
<gene>
    <name evidence="2" type="ORF">P153DRAFT_396764</name>
</gene>
<dbReference type="GeneID" id="54411938"/>
<sequence length="344" mass="38249">MSSTLKPDAAPFIPSQSLRGGASTFLPPTPGSMPSPPMYYAAPLFEPVPSCHYCARAPLQVPPEPYRYDHAAHVNYMNHGSSVYQGLMDPLQDASRHYPSTSEGYEFGGGYYKTKPWNRRKYNNPAAYASSPTAYPSTADSVWYDNRDAGYVGGEGAYGEPKPRKAKKGWNKNWHRNRGGVGKSSVDGAFLSEFVGGEVGKEEQRNEKESDKKTIHSIDTPITASDDKENTNAAHHINVNTNTKKHKTAHSTRSHNIQPAHQPADEDRRTPAQCEPRHDPVKAPAHAKKRSKTVQKQISGGEKENAGHEGVAREDEYFEKKVWGSQREMKAMKGKKEVEKRVEE</sequence>
<evidence type="ECO:0000313" key="2">
    <source>
        <dbReference type="EMBL" id="KAF2129504.1"/>
    </source>
</evidence>
<feature type="compositionally biased region" description="Basic residues" evidence="1">
    <location>
        <begin position="164"/>
        <end position="178"/>
    </location>
</feature>
<feature type="region of interest" description="Disordered" evidence="1">
    <location>
        <begin position="239"/>
        <end position="344"/>
    </location>
</feature>
<feature type="region of interest" description="Disordered" evidence="1">
    <location>
        <begin position="155"/>
        <end position="181"/>
    </location>
</feature>
<feature type="compositionally biased region" description="Basic and acidic residues" evidence="1">
    <location>
        <begin position="301"/>
        <end position="344"/>
    </location>
</feature>
<feature type="compositionally biased region" description="Basic residues" evidence="1">
    <location>
        <begin position="243"/>
        <end position="253"/>
    </location>
</feature>
<dbReference type="AlphaFoldDB" id="A0A6A6AEY3"/>
<evidence type="ECO:0000256" key="1">
    <source>
        <dbReference type="SAM" id="MobiDB-lite"/>
    </source>
</evidence>
<name>A0A6A6AEY3_9PLEO</name>
<protein>
    <submittedName>
        <fullName evidence="2">Uncharacterized protein</fullName>
    </submittedName>
</protein>
<accession>A0A6A6AEY3</accession>
<dbReference type="RefSeq" id="XP_033523893.1">
    <property type="nucleotide sequence ID" value="XM_033671506.1"/>
</dbReference>
<organism evidence="2 3">
    <name type="scientific">Dothidotthia symphoricarpi CBS 119687</name>
    <dbReference type="NCBI Taxonomy" id="1392245"/>
    <lineage>
        <taxon>Eukaryota</taxon>
        <taxon>Fungi</taxon>
        <taxon>Dikarya</taxon>
        <taxon>Ascomycota</taxon>
        <taxon>Pezizomycotina</taxon>
        <taxon>Dothideomycetes</taxon>
        <taxon>Pleosporomycetidae</taxon>
        <taxon>Pleosporales</taxon>
        <taxon>Dothidotthiaceae</taxon>
        <taxon>Dothidotthia</taxon>
    </lineage>
</organism>
<keyword evidence="3" id="KW-1185">Reference proteome</keyword>
<dbReference type="Proteomes" id="UP000799771">
    <property type="component" value="Unassembled WGS sequence"/>
</dbReference>